<protein>
    <recommendedName>
        <fullName evidence="4">UrcA family protein</fullName>
    </recommendedName>
</protein>
<evidence type="ECO:0000313" key="3">
    <source>
        <dbReference type="Proteomes" id="UP000219621"/>
    </source>
</evidence>
<feature type="signal peptide" evidence="1">
    <location>
        <begin position="1"/>
        <end position="25"/>
    </location>
</feature>
<sequence>MMNRIALAAAVVALGLAGAAAPAAAASGGADPVAPLPEETLGEVADARNLLAALEDGGTPAATLAPAEAALECWADAGPNALRCRDAFFARVVDSSWQPPATVTTALAQQASVDLWMD</sequence>
<name>A0A286GVZ5_9PROT</name>
<proteinExistence type="predicted"/>
<keyword evidence="3" id="KW-1185">Reference proteome</keyword>
<accession>A0A286GVZ5</accession>
<organism evidence="2 3">
    <name type="scientific">Caenispirillum bisanense</name>
    <dbReference type="NCBI Taxonomy" id="414052"/>
    <lineage>
        <taxon>Bacteria</taxon>
        <taxon>Pseudomonadati</taxon>
        <taxon>Pseudomonadota</taxon>
        <taxon>Alphaproteobacteria</taxon>
        <taxon>Rhodospirillales</taxon>
        <taxon>Novispirillaceae</taxon>
        <taxon>Caenispirillum</taxon>
    </lineage>
</organism>
<reference evidence="2 3" key="1">
    <citation type="submission" date="2017-09" db="EMBL/GenBank/DDBJ databases">
        <authorList>
            <person name="Ehlers B."/>
            <person name="Leendertz F.H."/>
        </authorList>
    </citation>
    <scope>NUCLEOTIDE SEQUENCE [LARGE SCALE GENOMIC DNA]</scope>
    <source>
        <strain evidence="2 3">USBA 140</strain>
    </source>
</reference>
<dbReference type="Proteomes" id="UP000219621">
    <property type="component" value="Unassembled WGS sequence"/>
</dbReference>
<evidence type="ECO:0008006" key="4">
    <source>
        <dbReference type="Google" id="ProtNLM"/>
    </source>
</evidence>
<keyword evidence="1" id="KW-0732">Signal</keyword>
<dbReference type="EMBL" id="OCNJ01000009">
    <property type="protein sequence ID" value="SOD99727.1"/>
    <property type="molecule type" value="Genomic_DNA"/>
</dbReference>
<evidence type="ECO:0000313" key="2">
    <source>
        <dbReference type="EMBL" id="SOD99727.1"/>
    </source>
</evidence>
<dbReference type="AlphaFoldDB" id="A0A286GVZ5"/>
<dbReference type="OrthoDB" id="9951295at2"/>
<feature type="chain" id="PRO_5013013105" description="UrcA family protein" evidence="1">
    <location>
        <begin position="26"/>
        <end position="118"/>
    </location>
</feature>
<dbReference type="RefSeq" id="WP_097280802.1">
    <property type="nucleotide sequence ID" value="NZ_OCNJ01000009.1"/>
</dbReference>
<evidence type="ECO:0000256" key="1">
    <source>
        <dbReference type="SAM" id="SignalP"/>
    </source>
</evidence>
<gene>
    <name evidence="2" type="ORF">SAMN05421508_109147</name>
</gene>